<dbReference type="AlphaFoldDB" id="A0A8S1CHR3"/>
<keyword evidence="7 8" id="KW-0472">Membrane</keyword>
<dbReference type="InterPro" id="IPR037519">
    <property type="entry name" value="LITAF_fam"/>
</dbReference>
<keyword evidence="6" id="KW-0862">Zinc</keyword>
<comment type="similarity">
    <text evidence="4">Belongs to the CDIP1/LITAF family.</text>
</comment>
<keyword evidence="8" id="KW-1133">Transmembrane helix</keyword>
<dbReference type="InterPro" id="IPR006629">
    <property type="entry name" value="LITAF"/>
</dbReference>
<comment type="subcellular location">
    <subcellularLocation>
        <location evidence="2">Endosome membrane</location>
        <topology evidence="2">Peripheral membrane protein</topology>
    </subcellularLocation>
    <subcellularLocation>
        <location evidence="1">Late endosome membrane</location>
    </subcellularLocation>
    <subcellularLocation>
        <location evidence="3">Lysosome membrane</location>
        <topology evidence="3">Peripheral membrane protein</topology>
        <orientation evidence="3">Cytoplasmic side</orientation>
    </subcellularLocation>
</comment>
<dbReference type="SMART" id="SM00714">
    <property type="entry name" value="LITAF"/>
    <property type="match status" value="1"/>
</dbReference>
<reference evidence="10 11" key="1">
    <citation type="submission" date="2020-04" db="EMBL/GenBank/DDBJ databases">
        <authorList>
            <person name="Alioto T."/>
            <person name="Alioto T."/>
            <person name="Gomez Garrido J."/>
        </authorList>
    </citation>
    <scope>NUCLEOTIDE SEQUENCE [LARGE SCALE GENOMIC DNA]</scope>
</reference>
<evidence type="ECO:0000256" key="3">
    <source>
        <dbReference type="ARBA" id="ARBA00004630"/>
    </source>
</evidence>
<evidence type="ECO:0000256" key="1">
    <source>
        <dbReference type="ARBA" id="ARBA00004414"/>
    </source>
</evidence>
<evidence type="ECO:0000256" key="2">
    <source>
        <dbReference type="ARBA" id="ARBA00004481"/>
    </source>
</evidence>
<dbReference type="Pfam" id="PF10601">
    <property type="entry name" value="zf-LITAF-like"/>
    <property type="match status" value="1"/>
</dbReference>
<feature type="domain" description="LITAF" evidence="9">
    <location>
        <begin position="28"/>
        <end position="111"/>
    </location>
</feature>
<evidence type="ECO:0000313" key="11">
    <source>
        <dbReference type="Proteomes" id="UP000494165"/>
    </source>
</evidence>
<dbReference type="PANTHER" id="PTHR23292">
    <property type="entry name" value="LIPOPOLYSACCHARIDE-INDUCED TUMOR NECROSIS FACTOR-ALPHA FACTOR"/>
    <property type="match status" value="1"/>
</dbReference>
<sequence length="112" mass="12622">MCQHAFQTKQFQFPLSYYENTSVNMIVSGPRVIIDGDLLPPFPFQIVCPCCRQMVQTRIEYRAGSATHLAAFLLCIFGCWPCCLLPYCLTSCQFPAHFCPNCQAFIGMAPNV</sequence>
<evidence type="ECO:0000259" key="9">
    <source>
        <dbReference type="PROSITE" id="PS51837"/>
    </source>
</evidence>
<evidence type="ECO:0000256" key="6">
    <source>
        <dbReference type="ARBA" id="ARBA00022833"/>
    </source>
</evidence>
<dbReference type="GO" id="GO:0005765">
    <property type="term" value="C:lysosomal membrane"/>
    <property type="evidence" value="ECO:0007669"/>
    <property type="project" value="UniProtKB-SubCell"/>
</dbReference>
<evidence type="ECO:0000256" key="5">
    <source>
        <dbReference type="ARBA" id="ARBA00022723"/>
    </source>
</evidence>
<keyword evidence="11" id="KW-1185">Reference proteome</keyword>
<keyword evidence="5" id="KW-0479">Metal-binding</keyword>
<keyword evidence="8" id="KW-0812">Transmembrane</keyword>
<evidence type="ECO:0000256" key="7">
    <source>
        <dbReference type="ARBA" id="ARBA00023136"/>
    </source>
</evidence>
<organism evidence="10 11">
    <name type="scientific">Cloeon dipterum</name>
    <dbReference type="NCBI Taxonomy" id="197152"/>
    <lineage>
        <taxon>Eukaryota</taxon>
        <taxon>Metazoa</taxon>
        <taxon>Ecdysozoa</taxon>
        <taxon>Arthropoda</taxon>
        <taxon>Hexapoda</taxon>
        <taxon>Insecta</taxon>
        <taxon>Pterygota</taxon>
        <taxon>Palaeoptera</taxon>
        <taxon>Ephemeroptera</taxon>
        <taxon>Pisciforma</taxon>
        <taxon>Baetidae</taxon>
        <taxon>Cloeon</taxon>
    </lineage>
</organism>
<feature type="transmembrane region" description="Helical" evidence="8">
    <location>
        <begin position="66"/>
        <end position="87"/>
    </location>
</feature>
<protein>
    <recommendedName>
        <fullName evidence="9">LITAF domain-containing protein</fullName>
    </recommendedName>
</protein>
<dbReference type="EMBL" id="CADEPI010000033">
    <property type="protein sequence ID" value="CAB3367820.1"/>
    <property type="molecule type" value="Genomic_DNA"/>
</dbReference>
<dbReference type="Proteomes" id="UP000494165">
    <property type="component" value="Unassembled WGS sequence"/>
</dbReference>
<dbReference type="PANTHER" id="PTHR23292:SF14">
    <property type="entry name" value="FI16615P1-RELATED"/>
    <property type="match status" value="1"/>
</dbReference>
<dbReference type="GO" id="GO:0031902">
    <property type="term" value="C:late endosome membrane"/>
    <property type="evidence" value="ECO:0007669"/>
    <property type="project" value="UniProtKB-SubCell"/>
</dbReference>
<evidence type="ECO:0000256" key="4">
    <source>
        <dbReference type="ARBA" id="ARBA00005975"/>
    </source>
</evidence>
<evidence type="ECO:0000256" key="8">
    <source>
        <dbReference type="SAM" id="Phobius"/>
    </source>
</evidence>
<evidence type="ECO:0000313" key="10">
    <source>
        <dbReference type="EMBL" id="CAB3367820.1"/>
    </source>
</evidence>
<dbReference type="GO" id="GO:0008270">
    <property type="term" value="F:zinc ion binding"/>
    <property type="evidence" value="ECO:0007669"/>
    <property type="project" value="TreeGrafter"/>
</dbReference>
<gene>
    <name evidence="10" type="ORF">CLODIP_2_CD11821</name>
</gene>
<proteinExistence type="inferred from homology"/>
<name>A0A8S1CHR3_9INSE</name>
<accession>A0A8S1CHR3</accession>
<comment type="caution">
    <text evidence="10">The sequence shown here is derived from an EMBL/GenBank/DDBJ whole genome shotgun (WGS) entry which is preliminary data.</text>
</comment>
<dbReference type="OrthoDB" id="5599753at2759"/>
<dbReference type="PROSITE" id="PS51837">
    <property type="entry name" value="LITAF"/>
    <property type="match status" value="1"/>
</dbReference>